<sequence length="101" mass="11739">MISINICTPPKLSLINLPDCNKIQPCIFNLVLSESFYFSLFYVFPYTPYSLYLTILLSDRYHLTISKHVSLQHNNQWLLSNILLDPTFPLSQSLSLNWCLP</sequence>
<organism evidence="2">
    <name type="scientific">Cacopsylla melanoneura</name>
    <dbReference type="NCBI Taxonomy" id="428564"/>
    <lineage>
        <taxon>Eukaryota</taxon>
        <taxon>Metazoa</taxon>
        <taxon>Ecdysozoa</taxon>
        <taxon>Arthropoda</taxon>
        <taxon>Hexapoda</taxon>
        <taxon>Insecta</taxon>
        <taxon>Pterygota</taxon>
        <taxon>Neoptera</taxon>
        <taxon>Paraneoptera</taxon>
        <taxon>Hemiptera</taxon>
        <taxon>Sternorrhyncha</taxon>
        <taxon>Psylloidea</taxon>
        <taxon>Psyllidae</taxon>
        <taxon>Psyllinae</taxon>
        <taxon>Cacopsylla</taxon>
    </lineage>
</organism>
<protein>
    <submittedName>
        <fullName evidence="2">Uncharacterized protein</fullName>
    </submittedName>
</protein>
<proteinExistence type="predicted"/>
<dbReference type="EMBL" id="HBUF01367610">
    <property type="protein sequence ID" value="CAG6724422.1"/>
    <property type="molecule type" value="Transcribed_RNA"/>
</dbReference>
<name>A0A8D8VF31_9HEMI</name>
<dbReference type="EMBL" id="HBUF01367611">
    <property type="protein sequence ID" value="CAG6724423.1"/>
    <property type="molecule type" value="Transcribed_RNA"/>
</dbReference>
<feature type="transmembrane region" description="Helical" evidence="1">
    <location>
        <begin position="36"/>
        <end position="57"/>
    </location>
</feature>
<dbReference type="EMBL" id="HBUF01367609">
    <property type="protein sequence ID" value="CAG6724421.1"/>
    <property type="molecule type" value="Transcribed_RNA"/>
</dbReference>
<evidence type="ECO:0000256" key="1">
    <source>
        <dbReference type="SAM" id="Phobius"/>
    </source>
</evidence>
<accession>A0A8D8VF31</accession>
<evidence type="ECO:0000313" key="2">
    <source>
        <dbReference type="EMBL" id="CAG6724420.1"/>
    </source>
</evidence>
<keyword evidence="1" id="KW-0472">Membrane</keyword>
<keyword evidence="1" id="KW-1133">Transmembrane helix</keyword>
<dbReference type="EMBL" id="HBUF01367607">
    <property type="protein sequence ID" value="CAG6724420.1"/>
    <property type="molecule type" value="Transcribed_RNA"/>
</dbReference>
<reference evidence="2" key="1">
    <citation type="submission" date="2021-05" db="EMBL/GenBank/DDBJ databases">
        <authorList>
            <person name="Alioto T."/>
            <person name="Alioto T."/>
            <person name="Gomez Garrido J."/>
        </authorList>
    </citation>
    <scope>NUCLEOTIDE SEQUENCE</scope>
</reference>
<dbReference type="AlphaFoldDB" id="A0A8D8VF31"/>
<keyword evidence="1" id="KW-0812">Transmembrane</keyword>